<organism evidence="1 2">
    <name type="scientific">Fistulifera solaris</name>
    <name type="common">Oleaginous diatom</name>
    <dbReference type="NCBI Taxonomy" id="1519565"/>
    <lineage>
        <taxon>Eukaryota</taxon>
        <taxon>Sar</taxon>
        <taxon>Stramenopiles</taxon>
        <taxon>Ochrophyta</taxon>
        <taxon>Bacillariophyta</taxon>
        <taxon>Bacillariophyceae</taxon>
        <taxon>Bacillariophycidae</taxon>
        <taxon>Naviculales</taxon>
        <taxon>Naviculaceae</taxon>
        <taxon>Fistulifera</taxon>
    </lineage>
</organism>
<dbReference type="EMBL" id="BDSP01000050">
    <property type="protein sequence ID" value="GAX12129.1"/>
    <property type="molecule type" value="Genomic_DNA"/>
</dbReference>
<dbReference type="AlphaFoldDB" id="A0A1Z5JDS4"/>
<accession>A0A1Z5JDS4</accession>
<protein>
    <submittedName>
        <fullName evidence="1">Uncharacterized protein</fullName>
    </submittedName>
</protein>
<gene>
    <name evidence="1" type="ORF">FisN_1Hu054</name>
</gene>
<evidence type="ECO:0000313" key="1">
    <source>
        <dbReference type="EMBL" id="GAX12129.1"/>
    </source>
</evidence>
<comment type="caution">
    <text evidence="1">The sequence shown here is derived from an EMBL/GenBank/DDBJ whole genome shotgun (WGS) entry which is preliminary data.</text>
</comment>
<dbReference type="Proteomes" id="UP000198406">
    <property type="component" value="Unassembled WGS sequence"/>
</dbReference>
<sequence>MNVVHVVQTRFMQFQPQLSQLGWARFYLFRAITLPSMLLQTNQDFLWIIRADPNLNNELKSAMKELVKDYPNIALSGSNTNPEGFKCSNCIEDLKDNLWSGSWEMIESYWEAAKTHTVLETRLDADDALWLGYIDWIQTRGNVEHWKVWCPENHLEWHSGRVWRNRTSEKGSLIGLHLPHCVTAGLTWGYGVGTDLHDTPTHKHEQIHKHVPACAKNTTDQCLLRVTPPDQMPSVLRARTLTSAGMEHVLADGKSETPAEESFRKKLRHSSWQNSQEELFEGMMFVFGISDVDLQETKEFLEDHKAEIAMEALKGQCTKGHSCKNETKLLLNNVLGGSKEDGINQASK</sequence>
<name>A0A1Z5JDS4_FISSO</name>
<dbReference type="Pfam" id="PF11316">
    <property type="entry name" value="Rhamno_transf"/>
    <property type="match status" value="1"/>
</dbReference>
<dbReference type="InterPro" id="IPR021466">
    <property type="entry name" value="Put_rhamnosyl_transferase"/>
</dbReference>
<proteinExistence type="predicted"/>
<dbReference type="OrthoDB" id="44269at2759"/>
<keyword evidence="2" id="KW-1185">Reference proteome</keyword>
<dbReference type="InParanoid" id="A0A1Z5JDS4"/>
<reference evidence="1 2" key="1">
    <citation type="journal article" date="2015" name="Plant Cell">
        <title>Oil accumulation by the oleaginous diatom Fistulifera solaris as revealed by the genome and transcriptome.</title>
        <authorList>
            <person name="Tanaka T."/>
            <person name="Maeda Y."/>
            <person name="Veluchamy A."/>
            <person name="Tanaka M."/>
            <person name="Abida H."/>
            <person name="Marechal E."/>
            <person name="Bowler C."/>
            <person name="Muto M."/>
            <person name="Sunaga Y."/>
            <person name="Tanaka M."/>
            <person name="Yoshino T."/>
            <person name="Taniguchi T."/>
            <person name="Fukuda Y."/>
            <person name="Nemoto M."/>
            <person name="Matsumoto M."/>
            <person name="Wong P.S."/>
            <person name="Aburatani S."/>
            <person name="Fujibuchi W."/>
        </authorList>
    </citation>
    <scope>NUCLEOTIDE SEQUENCE [LARGE SCALE GENOMIC DNA]</scope>
    <source>
        <strain evidence="1 2">JPCC DA0580</strain>
    </source>
</reference>
<evidence type="ECO:0000313" key="2">
    <source>
        <dbReference type="Proteomes" id="UP000198406"/>
    </source>
</evidence>